<comment type="caution">
    <text evidence="1">The sequence shown here is derived from an EMBL/GenBank/DDBJ whole genome shotgun (WGS) entry which is preliminary data.</text>
</comment>
<reference evidence="1 2" key="1">
    <citation type="submission" date="2020-06" db="EMBL/GenBank/DDBJ databases">
        <title>Synonyms of Asaia species.</title>
        <authorList>
            <person name="Sombolestani A."/>
        </authorList>
    </citation>
    <scope>NUCLEOTIDE SEQUENCE [LARGE SCALE GENOMIC DNA]</scope>
    <source>
        <strain evidence="1 2">LMG 27047</strain>
    </source>
</reference>
<dbReference type="RefSeq" id="WP_267311967.1">
    <property type="nucleotide sequence ID" value="NZ_JABXXV010000006.1"/>
</dbReference>
<accession>A0ABX2P767</accession>
<protein>
    <submittedName>
        <fullName evidence="1">Uncharacterized protein</fullName>
    </submittedName>
</protein>
<proteinExistence type="predicted"/>
<evidence type="ECO:0000313" key="1">
    <source>
        <dbReference type="EMBL" id="NVN47493.1"/>
    </source>
</evidence>
<gene>
    <name evidence="1" type="ORF">HW542_11835</name>
</gene>
<sequence length="157" mass="17673">MAKADYCGAVGSRKKCDHLLNLRKAGELDSEAETQAIRWRNDYEFGAYGYADFMGGPLPDDYIKGDPITFATSRGYASERVGLVRDSLGVDAHNFLVQLLSDDLSFAEIARRMFPTLNKTNADKAVRQRAVILLQILPNAYKAARRVQWERKERVGK</sequence>
<dbReference type="EMBL" id="JABXXV010000006">
    <property type="protein sequence ID" value="NVN47493.1"/>
    <property type="molecule type" value="Genomic_DNA"/>
</dbReference>
<dbReference type="Proteomes" id="UP001516351">
    <property type="component" value="Unassembled WGS sequence"/>
</dbReference>
<organism evidence="1 2">
    <name type="scientific">Asaia spathodeae</name>
    <dbReference type="NCBI Taxonomy" id="657016"/>
    <lineage>
        <taxon>Bacteria</taxon>
        <taxon>Pseudomonadati</taxon>
        <taxon>Pseudomonadota</taxon>
        <taxon>Alphaproteobacteria</taxon>
        <taxon>Acetobacterales</taxon>
        <taxon>Acetobacteraceae</taxon>
        <taxon>Asaia</taxon>
    </lineage>
</organism>
<name>A0ABX2P767_9PROT</name>
<evidence type="ECO:0000313" key="2">
    <source>
        <dbReference type="Proteomes" id="UP001516351"/>
    </source>
</evidence>
<keyword evidence="2" id="KW-1185">Reference proteome</keyword>